<protein>
    <submittedName>
        <fullName evidence="2">ParA family protein</fullName>
    </submittedName>
</protein>
<evidence type="ECO:0000313" key="2">
    <source>
        <dbReference type="EMBL" id="NER26428.1"/>
    </source>
</evidence>
<gene>
    <name evidence="2" type="ORF">F6J89_02075</name>
</gene>
<dbReference type="SUPFAM" id="SSF52540">
    <property type="entry name" value="P-loop containing nucleoside triphosphate hydrolases"/>
    <property type="match status" value="1"/>
</dbReference>
<dbReference type="Gene3D" id="3.40.50.300">
    <property type="entry name" value="P-loop containing nucleotide triphosphate hydrolases"/>
    <property type="match status" value="1"/>
</dbReference>
<feature type="domain" description="AAA" evidence="1">
    <location>
        <begin position="42"/>
        <end position="227"/>
    </location>
</feature>
<name>A0A6B3NB83_9CYAN</name>
<proteinExistence type="predicted"/>
<dbReference type="InterPro" id="IPR050678">
    <property type="entry name" value="DNA_Partitioning_ATPase"/>
</dbReference>
<dbReference type="PANTHER" id="PTHR13696:SF99">
    <property type="entry name" value="COBYRINIC ACID AC-DIAMIDE SYNTHASE"/>
    <property type="match status" value="1"/>
</dbReference>
<comment type="caution">
    <text evidence="2">The sequence shown here is derived from an EMBL/GenBank/DDBJ whole genome shotgun (WGS) entry which is preliminary data.</text>
</comment>
<dbReference type="PANTHER" id="PTHR13696">
    <property type="entry name" value="P-LOOP CONTAINING NUCLEOSIDE TRIPHOSPHATE HYDROLASE"/>
    <property type="match status" value="1"/>
</dbReference>
<dbReference type="InterPro" id="IPR025669">
    <property type="entry name" value="AAA_dom"/>
</dbReference>
<evidence type="ECO:0000259" key="1">
    <source>
        <dbReference type="Pfam" id="PF13614"/>
    </source>
</evidence>
<accession>A0A6B3NB83</accession>
<dbReference type="InterPro" id="IPR027417">
    <property type="entry name" value="P-loop_NTPase"/>
</dbReference>
<organism evidence="2">
    <name type="scientific">Symploca sp. SIO1C4</name>
    <dbReference type="NCBI Taxonomy" id="2607765"/>
    <lineage>
        <taxon>Bacteria</taxon>
        <taxon>Bacillati</taxon>
        <taxon>Cyanobacteriota</taxon>
        <taxon>Cyanophyceae</taxon>
        <taxon>Coleofasciculales</taxon>
        <taxon>Coleofasciculaceae</taxon>
        <taxon>Symploca</taxon>
    </lineage>
</organism>
<dbReference type="Pfam" id="PF13614">
    <property type="entry name" value="AAA_31"/>
    <property type="match status" value="1"/>
</dbReference>
<dbReference type="AlphaFoldDB" id="A0A6B3NB83"/>
<dbReference type="EMBL" id="JAAHFQ010000029">
    <property type="protein sequence ID" value="NER26428.1"/>
    <property type="molecule type" value="Genomic_DNA"/>
</dbReference>
<dbReference type="CDD" id="cd02042">
    <property type="entry name" value="ParAB_family"/>
    <property type="match status" value="1"/>
</dbReference>
<sequence length="329" mass="36416">MELSLCRCGVNVICRLPHIDIVKKIIFFKKKGGEMVTRKTVTIGVGNQKGGVGKTTMTVQIAAALAEKGRKVLIIDLDVNAGSTKHLGIDPNAYLGTFEVLTGDEEEPLAVVVTSEDEDNNLPENLHIITGSRKLEELEDRLKKKKSKFDDSPLSNVLKPVLRRLQGYYDYIFLDTPPSAPLPIIAAYKAANGFLLVAIPEGLAIEGLGEALDDIRQVREHGNPNLQLIGLAIGAVDNRTRLSRELISYVNEEFNEFFLKPTIPRATIIPTVQTGKKKTIFQAEPTHSITQKFREMADDFEEKVERFLGVKIRPEPEIQNTSKGESVNG</sequence>
<reference evidence="2" key="1">
    <citation type="submission" date="2019-11" db="EMBL/GenBank/DDBJ databases">
        <title>Genomic insights into an expanded diversity of filamentous marine cyanobacteria reveals the extraordinary biosynthetic potential of Moorea and Okeania.</title>
        <authorList>
            <person name="Ferreira Leao T."/>
            <person name="Wang M."/>
            <person name="Moss N."/>
            <person name="Da Silva R."/>
            <person name="Sanders J."/>
            <person name="Nurk S."/>
            <person name="Gurevich A."/>
            <person name="Humphrey G."/>
            <person name="Reher R."/>
            <person name="Zhu Q."/>
            <person name="Belda-Ferre P."/>
            <person name="Glukhov E."/>
            <person name="Rex R."/>
            <person name="Dorrestein P.C."/>
            <person name="Knight R."/>
            <person name="Pevzner P."/>
            <person name="Gerwick W.H."/>
            <person name="Gerwick L."/>
        </authorList>
    </citation>
    <scope>NUCLEOTIDE SEQUENCE</scope>
    <source>
        <strain evidence="2">SIO1C4</strain>
    </source>
</reference>